<name>A0AAD7BR57_9AGAR</name>
<dbReference type="AlphaFoldDB" id="A0AAD7BR57"/>
<evidence type="ECO:0000313" key="2">
    <source>
        <dbReference type="EMBL" id="KAJ7628534.1"/>
    </source>
</evidence>
<organism evidence="2 3">
    <name type="scientific">Roridomyces roridus</name>
    <dbReference type="NCBI Taxonomy" id="1738132"/>
    <lineage>
        <taxon>Eukaryota</taxon>
        <taxon>Fungi</taxon>
        <taxon>Dikarya</taxon>
        <taxon>Basidiomycota</taxon>
        <taxon>Agaricomycotina</taxon>
        <taxon>Agaricomycetes</taxon>
        <taxon>Agaricomycetidae</taxon>
        <taxon>Agaricales</taxon>
        <taxon>Marasmiineae</taxon>
        <taxon>Mycenaceae</taxon>
        <taxon>Roridomyces</taxon>
    </lineage>
</organism>
<protein>
    <submittedName>
        <fullName evidence="2">Uncharacterized protein</fullName>
    </submittedName>
</protein>
<keyword evidence="3" id="KW-1185">Reference proteome</keyword>
<accession>A0AAD7BR57</accession>
<reference evidence="2" key="1">
    <citation type="submission" date="2023-03" db="EMBL/GenBank/DDBJ databases">
        <title>Massive genome expansion in bonnet fungi (Mycena s.s.) driven by repeated elements and novel gene families across ecological guilds.</title>
        <authorList>
            <consortium name="Lawrence Berkeley National Laboratory"/>
            <person name="Harder C.B."/>
            <person name="Miyauchi S."/>
            <person name="Viragh M."/>
            <person name="Kuo A."/>
            <person name="Thoen E."/>
            <person name="Andreopoulos B."/>
            <person name="Lu D."/>
            <person name="Skrede I."/>
            <person name="Drula E."/>
            <person name="Henrissat B."/>
            <person name="Morin E."/>
            <person name="Kohler A."/>
            <person name="Barry K."/>
            <person name="LaButti K."/>
            <person name="Morin E."/>
            <person name="Salamov A."/>
            <person name="Lipzen A."/>
            <person name="Mereny Z."/>
            <person name="Hegedus B."/>
            <person name="Baldrian P."/>
            <person name="Stursova M."/>
            <person name="Weitz H."/>
            <person name="Taylor A."/>
            <person name="Grigoriev I.V."/>
            <person name="Nagy L.G."/>
            <person name="Martin F."/>
            <person name="Kauserud H."/>
        </authorList>
    </citation>
    <scope>NUCLEOTIDE SEQUENCE</scope>
    <source>
        <strain evidence="2">9284</strain>
    </source>
</reference>
<dbReference type="Proteomes" id="UP001221142">
    <property type="component" value="Unassembled WGS sequence"/>
</dbReference>
<dbReference type="EMBL" id="JARKIF010000010">
    <property type="protein sequence ID" value="KAJ7628534.1"/>
    <property type="molecule type" value="Genomic_DNA"/>
</dbReference>
<evidence type="ECO:0000256" key="1">
    <source>
        <dbReference type="SAM" id="MobiDB-lite"/>
    </source>
</evidence>
<evidence type="ECO:0000313" key="3">
    <source>
        <dbReference type="Proteomes" id="UP001221142"/>
    </source>
</evidence>
<comment type="caution">
    <text evidence="2">The sequence shown here is derived from an EMBL/GenBank/DDBJ whole genome shotgun (WGS) entry which is preliminary data.</text>
</comment>
<feature type="region of interest" description="Disordered" evidence="1">
    <location>
        <begin position="121"/>
        <end position="161"/>
    </location>
</feature>
<feature type="compositionally biased region" description="Basic and acidic residues" evidence="1">
    <location>
        <begin position="145"/>
        <end position="161"/>
    </location>
</feature>
<proteinExistence type="predicted"/>
<sequence>MEAYAKSILKTEQEAIPGSYFETLDILLSEPVLYEIWKKPRYAAASTNGLVHYGRNEEFGQDSSMLPLLKLGLDSYRRYSQPTGNARIIAGGFTNNSDLDPLAGIRKFQMARFNGHIKSRQVPDAGDKIAPTSSSSVMYTPPFAENHEADESVEGDRRRWI</sequence>
<gene>
    <name evidence="2" type="ORF">FB45DRAFT_39885</name>
</gene>